<reference evidence="1" key="1">
    <citation type="submission" date="2019-10" db="EMBL/GenBank/DDBJ databases">
        <authorList>
            <person name="Paulsen S."/>
        </authorList>
    </citation>
    <scope>NUCLEOTIDE SEQUENCE</scope>
    <source>
        <strain evidence="1">S4498</strain>
    </source>
</reference>
<evidence type="ECO:0000313" key="2">
    <source>
        <dbReference type="Proteomes" id="UP000307537"/>
    </source>
</evidence>
<sequence>MRWRIKFEYIFTTVGGFIDIEAPSYEAAERYSLDLDVYVVSIKPILRV</sequence>
<dbReference type="AlphaFoldDB" id="A0A8T6YX68"/>
<gene>
    <name evidence="1" type="ORF">CWC29_022660</name>
</gene>
<evidence type="ECO:0000313" key="1">
    <source>
        <dbReference type="EMBL" id="NKC21582.1"/>
    </source>
</evidence>
<accession>A0A8T6YX68</accession>
<protein>
    <submittedName>
        <fullName evidence="1">Uncharacterized protein</fullName>
    </submittedName>
</protein>
<dbReference type="RefSeq" id="WP_167815475.1">
    <property type="nucleotide sequence ID" value="NZ_PNCO02000002.1"/>
</dbReference>
<organism evidence="1 2">
    <name type="scientific">Pseudoalteromonas galatheae</name>
    <dbReference type="NCBI Taxonomy" id="579562"/>
    <lineage>
        <taxon>Bacteria</taxon>
        <taxon>Pseudomonadati</taxon>
        <taxon>Pseudomonadota</taxon>
        <taxon>Gammaproteobacteria</taxon>
        <taxon>Alteromonadales</taxon>
        <taxon>Pseudoalteromonadaceae</taxon>
        <taxon>Pseudoalteromonas</taxon>
    </lineage>
</organism>
<dbReference type="Proteomes" id="UP000307537">
    <property type="component" value="Unassembled WGS sequence"/>
</dbReference>
<comment type="caution">
    <text evidence="1">The sequence shown here is derived from an EMBL/GenBank/DDBJ whole genome shotgun (WGS) entry which is preliminary data.</text>
</comment>
<proteinExistence type="predicted"/>
<dbReference type="EMBL" id="PNCO02000002">
    <property type="protein sequence ID" value="NKC21582.1"/>
    <property type="molecule type" value="Genomic_DNA"/>
</dbReference>
<name>A0A8T6YX68_9GAMM</name>
<keyword evidence="2" id="KW-1185">Reference proteome</keyword>